<keyword evidence="2" id="KW-1185">Reference proteome</keyword>
<proteinExistence type="predicted"/>
<name>A0ACB8F0A8_9SAUR</name>
<dbReference type="Proteomes" id="UP000827872">
    <property type="component" value="Linkage Group LG12"/>
</dbReference>
<evidence type="ECO:0000313" key="2">
    <source>
        <dbReference type="Proteomes" id="UP000827872"/>
    </source>
</evidence>
<organism evidence="1 2">
    <name type="scientific">Sphaerodactylus townsendi</name>
    <dbReference type="NCBI Taxonomy" id="933632"/>
    <lineage>
        <taxon>Eukaryota</taxon>
        <taxon>Metazoa</taxon>
        <taxon>Chordata</taxon>
        <taxon>Craniata</taxon>
        <taxon>Vertebrata</taxon>
        <taxon>Euteleostomi</taxon>
        <taxon>Lepidosauria</taxon>
        <taxon>Squamata</taxon>
        <taxon>Bifurcata</taxon>
        <taxon>Gekkota</taxon>
        <taxon>Sphaerodactylidae</taxon>
        <taxon>Sphaerodactylus</taxon>
    </lineage>
</organism>
<comment type="caution">
    <text evidence="1">The sequence shown here is derived from an EMBL/GenBank/DDBJ whole genome shotgun (WGS) entry which is preliminary data.</text>
</comment>
<sequence length="129" mass="14155">MLMEWIRQAGDAKLRIRQVEQSDHWWNCAQRQLLQTPEKAMDNEKRQEGPSESAHTHHWRLGLCLHCGEGGHLIMSCPGCCTPAAASGRPGCKAASRSPGLQRTGMSMKGSQSGSKNLGGQTLEEQENS</sequence>
<accession>A0ACB8F0A8</accession>
<reference evidence="1" key="1">
    <citation type="submission" date="2021-08" db="EMBL/GenBank/DDBJ databases">
        <title>The first chromosome-level gecko genome reveals the dynamic sex chromosomes of Neotropical dwarf geckos (Sphaerodactylidae: Sphaerodactylus).</title>
        <authorList>
            <person name="Pinto B.J."/>
            <person name="Keating S.E."/>
            <person name="Gamble T."/>
        </authorList>
    </citation>
    <scope>NUCLEOTIDE SEQUENCE</scope>
    <source>
        <strain evidence="1">TG3544</strain>
    </source>
</reference>
<evidence type="ECO:0000313" key="1">
    <source>
        <dbReference type="EMBL" id="KAH7998626.1"/>
    </source>
</evidence>
<protein>
    <submittedName>
        <fullName evidence="1">Uncharacterized protein</fullName>
    </submittedName>
</protein>
<gene>
    <name evidence="1" type="ORF">K3G42_018542</name>
</gene>
<dbReference type="EMBL" id="CM037625">
    <property type="protein sequence ID" value="KAH7998626.1"/>
    <property type="molecule type" value="Genomic_DNA"/>
</dbReference>